<sequence>MEMPPPKEFHALHAFNAPEELFSMSVEERKLTKTTGPEGFPPKSLTAQASITLAEELVVMGVFLIFMGGPLFMMFGGLAVLLWGTWLTKVSFLVLAAVLALHPMPGEAFNKMLIKSKFTTILFKYFSYRFVWCDDSADTSFENAPWIGTGPPHGVLPFANLLSIAAINNFLGCPFVGAAASVVFHTPMLRYMTLYGVVPVDRHSIEKAVRQGKCVGIVPDGVAGIFKTSSHLDERGDKELVAMKDRKGIARLALRTGTPIVPAYSFGNTAVFSCWYDSFGILEAISRKAQASFFLFWGRFGLPIPRRVNVTMAFGRVIEVPKVENPTEEQIDEVHQKIIAATKQMFDLHKASLGWGDKEMKFV</sequence>
<evidence type="ECO:0000256" key="11">
    <source>
        <dbReference type="RuleBase" id="RU367023"/>
    </source>
</evidence>
<feature type="transmembrane region" description="Helical" evidence="11">
    <location>
        <begin position="57"/>
        <end position="84"/>
    </location>
</feature>
<dbReference type="EMBL" id="CAMXCT010006689">
    <property type="protein sequence ID" value="CAI4018323.1"/>
    <property type="molecule type" value="Genomic_DNA"/>
</dbReference>
<comment type="subcellular location">
    <subcellularLocation>
        <location evidence="1 11">Endoplasmic reticulum membrane</location>
        <topology evidence="1 11">Multi-pass membrane protein</topology>
    </subcellularLocation>
</comment>
<keyword evidence="4 11" id="KW-0808">Transferase</keyword>
<feature type="transmembrane region" description="Helical" evidence="11">
    <location>
        <begin position="90"/>
        <end position="109"/>
    </location>
</feature>
<evidence type="ECO:0000313" key="14">
    <source>
        <dbReference type="Proteomes" id="UP001152797"/>
    </source>
</evidence>
<dbReference type="GO" id="GO:0004144">
    <property type="term" value="F:diacylglycerol O-acyltransferase activity"/>
    <property type="evidence" value="ECO:0007669"/>
    <property type="project" value="TreeGrafter"/>
</dbReference>
<evidence type="ECO:0000256" key="5">
    <source>
        <dbReference type="ARBA" id="ARBA00022692"/>
    </source>
</evidence>
<evidence type="ECO:0000256" key="3">
    <source>
        <dbReference type="ARBA" id="ARBA00022516"/>
    </source>
</evidence>
<dbReference type="PANTHER" id="PTHR12317">
    <property type="entry name" value="DIACYLGLYCEROL O-ACYLTRANSFERASE"/>
    <property type="match status" value="1"/>
</dbReference>
<keyword evidence="10" id="KW-0012">Acyltransferase</keyword>
<accession>A0A9P1M3U8</accession>
<dbReference type="InterPro" id="IPR007130">
    <property type="entry name" value="DAGAT"/>
</dbReference>
<dbReference type="AlphaFoldDB" id="A0A9P1M3U8"/>
<dbReference type="GO" id="GO:0019432">
    <property type="term" value="P:triglyceride biosynthetic process"/>
    <property type="evidence" value="ECO:0007669"/>
    <property type="project" value="TreeGrafter"/>
</dbReference>
<keyword evidence="9 11" id="KW-0472">Membrane</keyword>
<keyword evidence="14" id="KW-1185">Reference proteome</keyword>
<dbReference type="Pfam" id="PF03982">
    <property type="entry name" value="DAGAT"/>
    <property type="match status" value="1"/>
</dbReference>
<keyword evidence="6 11" id="KW-0256">Endoplasmic reticulum</keyword>
<keyword evidence="5 11" id="KW-0812">Transmembrane</keyword>
<dbReference type="EC" id="2.3.1.-" evidence="11"/>
<evidence type="ECO:0000313" key="12">
    <source>
        <dbReference type="EMBL" id="CAI4018323.1"/>
    </source>
</evidence>
<dbReference type="OrthoDB" id="264532at2759"/>
<evidence type="ECO:0000256" key="8">
    <source>
        <dbReference type="ARBA" id="ARBA00023098"/>
    </source>
</evidence>
<dbReference type="EMBL" id="CAMXCT030006689">
    <property type="protein sequence ID" value="CAL4805635.1"/>
    <property type="molecule type" value="Genomic_DNA"/>
</dbReference>
<evidence type="ECO:0000256" key="2">
    <source>
        <dbReference type="ARBA" id="ARBA00005420"/>
    </source>
</evidence>
<evidence type="ECO:0000313" key="13">
    <source>
        <dbReference type="EMBL" id="CAL1171698.1"/>
    </source>
</evidence>
<evidence type="ECO:0000256" key="7">
    <source>
        <dbReference type="ARBA" id="ARBA00022989"/>
    </source>
</evidence>
<dbReference type="GO" id="GO:0005789">
    <property type="term" value="C:endoplasmic reticulum membrane"/>
    <property type="evidence" value="ECO:0007669"/>
    <property type="project" value="UniProtKB-SubCell"/>
</dbReference>
<evidence type="ECO:0000256" key="1">
    <source>
        <dbReference type="ARBA" id="ARBA00004477"/>
    </source>
</evidence>
<dbReference type="PANTHER" id="PTHR12317:SF63">
    <property type="entry name" value="DIACYLGLYCEROL O-ACYLTRANSFERASE 2"/>
    <property type="match status" value="1"/>
</dbReference>
<comment type="similarity">
    <text evidence="2 11">Belongs to the diacylglycerol acyltransferase family.</text>
</comment>
<organism evidence="12">
    <name type="scientific">Cladocopium goreaui</name>
    <dbReference type="NCBI Taxonomy" id="2562237"/>
    <lineage>
        <taxon>Eukaryota</taxon>
        <taxon>Sar</taxon>
        <taxon>Alveolata</taxon>
        <taxon>Dinophyceae</taxon>
        <taxon>Suessiales</taxon>
        <taxon>Symbiodiniaceae</taxon>
        <taxon>Cladocopium</taxon>
    </lineage>
</organism>
<name>A0A9P1M3U8_9DINO</name>
<comment type="caution">
    <text evidence="12">The sequence shown here is derived from an EMBL/GenBank/DDBJ whole genome shotgun (WGS) entry which is preliminary data.</text>
</comment>
<dbReference type="Proteomes" id="UP001152797">
    <property type="component" value="Unassembled WGS sequence"/>
</dbReference>
<evidence type="ECO:0000256" key="6">
    <source>
        <dbReference type="ARBA" id="ARBA00022824"/>
    </source>
</evidence>
<evidence type="ECO:0000256" key="9">
    <source>
        <dbReference type="ARBA" id="ARBA00023136"/>
    </source>
</evidence>
<evidence type="ECO:0000256" key="10">
    <source>
        <dbReference type="ARBA" id="ARBA00023315"/>
    </source>
</evidence>
<keyword evidence="7 11" id="KW-1133">Transmembrane helix</keyword>
<gene>
    <name evidence="12" type="ORF">C1SCF055_LOCUS42899</name>
</gene>
<keyword evidence="3" id="KW-0444">Lipid biosynthesis</keyword>
<protein>
    <recommendedName>
        <fullName evidence="11">Acyltransferase</fullName>
        <ecNumber evidence="11">2.3.1.-</ecNumber>
    </recommendedName>
</protein>
<evidence type="ECO:0000256" key="4">
    <source>
        <dbReference type="ARBA" id="ARBA00022679"/>
    </source>
</evidence>
<proteinExistence type="inferred from homology"/>
<reference evidence="13" key="2">
    <citation type="submission" date="2024-04" db="EMBL/GenBank/DDBJ databases">
        <authorList>
            <person name="Chen Y."/>
            <person name="Shah S."/>
            <person name="Dougan E. K."/>
            <person name="Thang M."/>
            <person name="Chan C."/>
        </authorList>
    </citation>
    <scope>NUCLEOTIDE SEQUENCE [LARGE SCALE GENOMIC DNA]</scope>
</reference>
<keyword evidence="8" id="KW-0443">Lipid metabolism</keyword>
<reference evidence="12" key="1">
    <citation type="submission" date="2022-10" db="EMBL/GenBank/DDBJ databases">
        <authorList>
            <person name="Chen Y."/>
            <person name="Dougan E. K."/>
            <person name="Chan C."/>
            <person name="Rhodes N."/>
            <person name="Thang M."/>
        </authorList>
    </citation>
    <scope>NUCLEOTIDE SEQUENCE</scope>
</reference>
<dbReference type="EMBL" id="CAMXCT020006689">
    <property type="protein sequence ID" value="CAL1171698.1"/>
    <property type="molecule type" value="Genomic_DNA"/>
</dbReference>